<dbReference type="Proteomes" id="UP001370758">
    <property type="component" value="Unassembled WGS sequence"/>
</dbReference>
<accession>A0AAV9WPU3</accession>
<feature type="region of interest" description="Disordered" evidence="1">
    <location>
        <begin position="75"/>
        <end position="96"/>
    </location>
</feature>
<dbReference type="AlphaFoldDB" id="A0AAV9WPU3"/>
<keyword evidence="3" id="KW-1185">Reference proteome</keyword>
<comment type="caution">
    <text evidence="2">The sequence shown here is derived from an EMBL/GenBank/DDBJ whole genome shotgun (WGS) entry which is preliminary data.</text>
</comment>
<evidence type="ECO:0000256" key="1">
    <source>
        <dbReference type="SAM" id="MobiDB-lite"/>
    </source>
</evidence>
<gene>
    <name evidence="2" type="ORF">TWF481_001192</name>
</gene>
<evidence type="ECO:0000313" key="3">
    <source>
        <dbReference type="Proteomes" id="UP001370758"/>
    </source>
</evidence>
<reference evidence="2 3" key="1">
    <citation type="submission" date="2023-08" db="EMBL/GenBank/DDBJ databases">
        <authorList>
            <person name="Palmer J.M."/>
        </authorList>
    </citation>
    <scope>NUCLEOTIDE SEQUENCE [LARGE SCALE GENOMIC DNA]</scope>
    <source>
        <strain evidence="2 3">TWF481</strain>
    </source>
</reference>
<dbReference type="InterPro" id="IPR036047">
    <property type="entry name" value="F-box-like_dom_sf"/>
</dbReference>
<evidence type="ECO:0008006" key="4">
    <source>
        <dbReference type="Google" id="ProtNLM"/>
    </source>
</evidence>
<proteinExistence type="predicted"/>
<feature type="compositionally biased region" description="Basic and acidic residues" evidence="1">
    <location>
        <begin position="77"/>
        <end position="92"/>
    </location>
</feature>
<sequence>MPPLSHFQVLAPELVIQICSYLDNKDLPNLLPTCKYLHNAVSGYLHDEASKTILQVLSDARSDVFSFAGIEFSRTSPGREEEGGGDETKIELGRAGGSLMGSKPGFDVLIEALESLLREERKAVAISFRVDSQSLRPEYGNRNLLLSLKAFSHTRPASQFSINSLTADLQPDEVSRIFDVRKLTRLTISFPVRPWNRIPKYDSGVLDIESDEYRNGTLSQRQALREKAYEEYTSPDEGILDDISGLNKLLLRAGSLEYLQLNPLNLHYKKFRPLGSLPPILEEFKQTFKNLPRLRTLELDGFLFHVSFFVPVPDGLERLLLKNIQYYSKTWWIEFSKYKFGGLRELYIDYDPVFRQYSAYESDTALLHRDGSLKTQDEIQNGFKLDSVEVSTLEKFTYERTHSSLFGRHFCFPADLVPCIVKKNERLDPKTKRALANRHAEETVVRCRERLESVMESCRDAVKAELVGEFLEGRVEDDGLERCLASYVRYVLGKPRQNS</sequence>
<protein>
    <recommendedName>
        <fullName evidence="4">F-box domain-containing protein</fullName>
    </recommendedName>
</protein>
<name>A0AAV9WPU3_9PEZI</name>
<organism evidence="2 3">
    <name type="scientific">Arthrobotrys musiformis</name>
    <dbReference type="NCBI Taxonomy" id="47236"/>
    <lineage>
        <taxon>Eukaryota</taxon>
        <taxon>Fungi</taxon>
        <taxon>Dikarya</taxon>
        <taxon>Ascomycota</taxon>
        <taxon>Pezizomycotina</taxon>
        <taxon>Orbiliomycetes</taxon>
        <taxon>Orbiliales</taxon>
        <taxon>Orbiliaceae</taxon>
        <taxon>Arthrobotrys</taxon>
    </lineage>
</organism>
<dbReference type="EMBL" id="JAVHJL010000001">
    <property type="protein sequence ID" value="KAK6512302.1"/>
    <property type="molecule type" value="Genomic_DNA"/>
</dbReference>
<evidence type="ECO:0000313" key="2">
    <source>
        <dbReference type="EMBL" id="KAK6512302.1"/>
    </source>
</evidence>
<dbReference type="SUPFAM" id="SSF81383">
    <property type="entry name" value="F-box domain"/>
    <property type="match status" value="1"/>
</dbReference>